<gene>
    <name evidence="1" type="ORF">WS70_07210</name>
</gene>
<dbReference type="Gene3D" id="3.90.226.10">
    <property type="entry name" value="2-enoyl-CoA Hydratase, Chain A, domain 1"/>
    <property type="match status" value="1"/>
</dbReference>
<protein>
    <submittedName>
        <fullName evidence="1">Enoyl-CoA hydratase</fullName>
    </submittedName>
</protein>
<dbReference type="GO" id="GO:0003824">
    <property type="term" value="F:catalytic activity"/>
    <property type="evidence" value="ECO:0007669"/>
    <property type="project" value="UniProtKB-ARBA"/>
</dbReference>
<dbReference type="KEGG" id="buu:WS70_07210"/>
<keyword evidence="2" id="KW-1185">Reference proteome</keyword>
<sequence>MKYLRIERKDRVLTITFDHPPFNFLTTAMMRELKGVLDGLEHDAGVGAVILASAVPDAFLTHFDVGEIKAAAEGMAVPLPAAVTDAAMRVESALSRVPGARRCVERTPMAGVAQMNLFHEVTAQMRAMDKVFVAAVNGRAMGGGCEMVQACDLRVMADGDADRGHVLGQPEIYIGLLPGGGGTQMLARTVGVARAIELCLDGRLLSPREALALGLVNRVVPGEQLRAEAEALAERMARRPSHSIRAVKRAIYEGGSLPLERGMAIEKAEFLSAATQPSARRAMIAYADEIGRLVDSGGEIGIDELRAWIDGVAVDFARQ</sequence>
<dbReference type="InterPro" id="IPR029045">
    <property type="entry name" value="ClpP/crotonase-like_dom_sf"/>
</dbReference>
<dbReference type="Proteomes" id="UP000062519">
    <property type="component" value="Chromosome 1"/>
</dbReference>
<dbReference type="GO" id="GO:0006635">
    <property type="term" value="P:fatty acid beta-oxidation"/>
    <property type="evidence" value="ECO:0007669"/>
    <property type="project" value="TreeGrafter"/>
</dbReference>
<dbReference type="PANTHER" id="PTHR11941">
    <property type="entry name" value="ENOYL-COA HYDRATASE-RELATED"/>
    <property type="match status" value="1"/>
</dbReference>
<dbReference type="Pfam" id="PF00378">
    <property type="entry name" value="ECH_1"/>
    <property type="match status" value="2"/>
</dbReference>
<dbReference type="PANTHER" id="PTHR11941:SF54">
    <property type="entry name" value="ENOYL-COA HYDRATASE, MITOCHONDRIAL"/>
    <property type="match status" value="1"/>
</dbReference>
<accession>A0A1B4FD74</accession>
<organism evidence="1 2">
    <name type="scientific">Burkholderia mayonis</name>
    <dbReference type="NCBI Taxonomy" id="1385591"/>
    <lineage>
        <taxon>Bacteria</taxon>
        <taxon>Pseudomonadati</taxon>
        <taxon>Pseudomonadota</taxon>
        <taxon>Betaproteobacteria</taxon>
        <taxon>Burkholderiales</taxon>
        <taxon>Burkholderiaceae</taxon>
        <taxon>Burkholderia</taxon>
        <taxon>pseudomallei group</taxon>
    </lineage>
</organism>
<dbReference type="SUPFAM" id="SSF52096">
    <property type="entry name" value="ClpP/crotonase"/>
    <property type="match status" value="1"/>
</dbReference>
<dbReference type="EMBL" id="CP013386">
    <property type="protein sequence ID" value="AOJ01641.1"/>
    <property type="molecule type" value="Genomic_DNA"/>
</dbReference>
<evidence type="ECO:0000313" key="1">
    <source>
        <dbReference type="EMBL" id="AOJ01641.1"/>
    </source>
</evidence>
<dbReference type="RefSeq" id="WP_059597108.1">
    <property type="nucleotide sequence ID" value="NZ_CP013386.1"/>
</dbReference>
<proteinExistence type="predicted"/>
<reference evidence="1 2" key="1">
    <citation type="submission" date="2015-12" db="EMBL/GenBank/DDBJ databases">
        <title>Diversity of Burkholderia near neighbor genomes.</title>
        <authorList>
            <person name="Sahl J."/>
            <person name="Wagner D."/>
            <person name="Keim P."/>
        </authorList>
    </citation>
    <scope>NUCLEOTIDE SEQUENCE [LARGE SCALE GENOMIC DNA]</scope>
    <source>
        <strain evidence="1 2">BDU6</strain>
    </source>
</reference>
<name>A0A1B4FD74_9BURK</name>
<dbReference type="CDD" id="cd06558">
    <property type="entry name" value="crotonase-like"/>
    <property type="match status" value="1"/>
</dbReference>
<dbReference type="AlphaFoldDB" id="A0A1B4FD74"/>
<dbReference type="InterPro" id="IPR001753">
    <property type="entry name" value="Enoyl-CoA_hydra/iso"/>
</dbReference>
<evidence type="ECO:0000313" key="2">
    <source>
        <dbReference type="Proteomes" id="UP000062519"/>
    </source>
</evidence>